<gene>
    <name evidence="2" type="ORF">GCM10022254_35510</name>
</gene>
<sequence>MTGRFRPSPTCKRTDRPQKYFPTPGACPELDDRTGIKQTEYAAFLPNRLPDAAEPRLVEDTMAAAETERSEQKYVQSFAFATGLVDTAPGQGGSASE</sequence>
<keyword evidence="3" id="KW-1185">Reference proteome</keyword>
<accession>A0ABP8C485</accession>
<evidence type="ECO:0000313" key="3">
    <source>
        <dbReference type="Proteomes" id="UP001501710"/>
    </source>
</evidence>
<reference evidence="3" key="1">
    <citation type="journal article" date="2019" name="Int. J. Syst. Evol. Microbiol.">
        <title>The Global Catalogue of Microorganisms (GCM) 10K type strain sequencing project: providing services to taxonomists for standard genome sequencing and annotation.</title>
        <authorList>
            <consortium name="The Broad Institute Genomics Platform"/>
            <consortium name="The Broad Institute Genome Sequencing Center for Infectious Disease"/>
            <person name="Wu L."/>
            <person name="Ma J."/>
        </authorList>
    </citation>
    <scope>NUCLEOTIDE SEQUENCE [LARGE SCALE GENOMIC DNA]</scope>
    <source>
        <strain evidence="3">JCM 17440</strain>
    </source>
</reference>
<proteinExistence type="predicted"/>
<protein>
    <submittedName>
        <fullName evidence="2">Uncharacterized protein</fullName>
    </submittedName>
</protein>
<organism evidence="2 3">
    <name type="scientific">Actinomadura meridiana</name>
    <dbReference type="NCBI Taxonomy" id="559626"/>
    <lineage>
        <taxon>Bacteria</taxon>
        <taxon>Bacillati</taxon>
        <taxon>Actinomycetota</taxon>
        <taxon>Actinomycetes</taxon>
        <taxon>Streptosporangiales</taxon>
        <taxon>Thermomonosporaceae</taxon>
        <taxon>Actinomadura</taxon>
    </lineage>
</organism>
<dbReference type="Proteomes" id="UP001501710">
    <property type="component" value="Unassembled WGS sequence"/>
</dbReference>
<evidence type="ECO:0000256" key="1">
    <source>
        <dbReference type="SAM" id="MobiDB-lite"/>
    </source>
</evidence>
<feature type="region of interest" description="Disordered" evidence="1">
    <location>
        <begin position="1"/>
        <end position="32"/>
    </location>
</feature>
<comment type="caution">
    <text evidence="2">The sequence shown here is derived from an EMBL/GenBank/DDBJ whole genome shotgun (WGS) entry which is preliminary data.</text>
</comment>
<evidence type="ECO:0000313" key="2">
    <source>
        <dbReference type="EMBL" id="GAA4233316.1"/>
    </source>
</evidence>
<name>A0ABP8C485_9ACTN</name>
<dbReference type="EMBL" id="BAABAS010000006">
    <property type="protein sequence ID" value="GAA4233316.1"/>
    <property type="molecule type" value="Genomic_DNA"/>
</dbReference>